<organism evidence="3 4">
    <name type="scientific">Tectimicrobiota bacterium</name>
    <dbReference type="NCBI Taxonomy" id="2528274"/>
    <lineage>
        <taxon>Bacteria</taxon>
        <taxon>Pseudomonadati</taxon>
        <taxon>Nitrospinota/Tectimicrobiota group</taxon>
        <taxon>Candidatus Tectimicrobiota</taxon>
    </lineage>
</organism>
<dbReference type="Pfam" id="PF02036">
    <property type="entry name" value="SCP2"/>
    <property type="match status" value="1"/>
</dbReference>
<dbReference type="InterPro" id="IPR003033">
    <property type="entry name" value="SCP2_sterol-bd_dom"/>
</dbReference>
<dbReference type="PANTHER" id="PTHR10094">
    <property type="entry name" value="STEROL CARRIER PROTEIN 2 SCP-2 FAMILY PROTEIN"/>
    <property type="match status" value="1"/>
</dbReference>
<accession>A0A933GN05</accession>
<evidence type="ECO:0000313" key="3">
    <source>
        <dbReference type="EMBL" id="MBI4595719.1"/>
    </source>
</evidence>
<dbReference type="Gene3D" id="3.30.1050.10">
    <property type="entry name" value="SCP2 sterol-binding domain"/>
    <property type="match status" value="1"/>
</dbReference>
<comment type="caution">
    <text evidence="3">The sequence shown here is derived from an EMBL/GenBank/DDBJ whole genome shotgun (WGS) entry which is preliminary data.</text>
</comment>
<dbReference type="AlphaFoldDB" id="A0A933GN05"/>
<evidence type="ECO:0000313" key="4">
    <source>
        <dbReference type="Proteomes" id="UP000772181"/>
    </source>
</evidence>
<gene>
    <name evidence="3" type="ORF">HY730_04990</name>
</gene>
<protein>
    <submittedName>
        <fullName evidence="3">SCP2 sterol-binding domain-containing protein</fullName>
    </submittedName>
</protein>
<feature type="compositionally biased region" description="Basic residues" evidence="1">
    <location>
        <begin position="1"/>
        <end position="12"/>
    </location>
</feature>
<proteinExistence type="predicted"/>
<evidence type="ECO:0000256" key="1">
    <source>
        <dbReference type="SAM" id="MobiDB-lite"/>
    </source>
</evidence>
<dbReference type="GO" id="GO:0005829">
    <property type="term" value="C:cytosol"/>
    <property type="evidence" value="ECO:0007669"/>
    <property type="project" value="TreeGrafter"/>
</dbReference>
<reference evidence="3" key="1">
    <citation type="submission" date="2020-07" db="EMBL/GenBank/DDBJ databases">
        <title>Huge and variable diversity of episymbiotic CPR bacteria and DPANN archaea in groundwater ecosystems.</title>
        <authorList>
            <person name="He C.Y."/>
            <person name="Keren R."/>
            <person name="Whittaker M."/>
            <person name="Farag I.F."/>
            <person name="Doudna J."/>
            <person name="Cate J.H.D."/>
            <person name="Banfield J.F."/>
        </authorList>
    </citation>
    <scope>NUCLEOTIDE SEQUENCE</scope>
    <source>
        <strain evidence="3">NC_groundwater_1482_Ag_S-0.65um_47_24</strain>
    </source>
</reference>
<feature type="domain" description="SCP2" evidence="2">
    <location>
        <begin position="44"/>
        <end position="131"/>
    </location>
</feature>
<dbReference type="SUPFAM" id="SSF55718">
    <property type="entry name" value="SCP-like"/>
    <property type="match status" value="1"/>
</dbReference>
<dbReference type="EMBL" id="JACQWF010000228">
    <property type="protein sequence ID" value="MBI4595719.1"/>
    <property type="molecule type" value="Genomic_DNA"/>
</dbReference>
<sequence length="132" mass="14325">MIVQQKGKKKGQKREAEAAEGAQGPKTAKSCKDLLKMMPLGFNPSAVEGLSAIYQFEVAGEEDFVAHLLIAEGRCTYVDGPAQKPDVIIKTPPDIWLAIAKGEMDGQQAFMSGKYKVEGDLGLLLKLRVLFS</sequence>
<dbReference type="PANTHER" id="PTHR10094:SF25">
    <property type="entry name" value="SCP2 STEROL-BINDING DOMAIN-CONTAINING PROTEIN 1"/>
    <property type="match status" value="1"/>
</dbReference>
<evidence type="ECO:0000259" key="2">
    <source>
        <dbReference type="Pfam" id="PF02036"/>
    </source>
</evidence>
<feature type="region of interest" description="Disordered" evidence="1">
    <location>
        <begin position="1"/>
        <end position="27"/>
    </location>
</feature>
<dbReference type="InterPro" id="IPR036527">
    <property type="entry name" value="SCP2_sterol-bd_dom_sf"/>
</dbReference>
<dbReference type="Proteomes" id="UP000772181">
    <property type="component" value="Unassembled WGS sequence"/>
</dbReference>
<name>A0A933GN05_UNCTE</name>